<gene>
    <name evidence="1" type="ORF">X943_001872</name>
</gene>
<proteinExistence type="predicted"/>
<reference evidence="1" key="1">
    <citation type="journal article" date="2014" name="Nucleic Acids Res.">
        <title>The evolutionary dynamics of variant antigen genes in Babesia reveal a history of genomic innovation underlying host-parasite interaction.</title>
        <authorList>
            <person name="Jackson A.P."/>
            <person name="Otto T.D."/>
            <person name="Darby A."/>
            <person name="Ramaprasad A."/>
            <person name="Xia D."/>
            <person name="Echaide I.E."/>
            <person name="Farber M."/>
            <person name="Gahlot S."/>
            <person name="Gamble J."/>
            <person name="Gupta D."/>
            <person name="Gupta Y."/>
            <person name="Jackson L."/>
            <person name="Malandrin L."/>
            <person name="Malas T.B."/>
            <person name="Moussa E."/>
            <person name="Nair M."/>
            <person name="Reid A.J."/>
            <person name="Sanders M."/>
            <person name="Sharma J."/>
            <person name="Tracey A."/>
            <person name="Quail M.A."/>
            <person name="Weir W."/>
            <person name="Wastling J.M."/>
            <person name="Hall N."/>
            <person name="Willadsen P."/>
            <person name="Lingelbach K."/>
            <person name="Shiels B."/>
            <person name="Tait A."/>
            <person name="Berriman M."/>
            <person name="Allred D.R."/>
            <person name="Pain A."/>
        </authorList>
    </citation>
    <scope>NUCLEOTIDE SEQUENCE</scope>
    <source>
        <strain evidence="1">1802A</strain>
    </source>
</reference>
<sequence>MLNLLPLRSPATSLLYGKTGLQRIRVGKNRKVLEIDRNTIDELYNNVRDDVQLHNDFVPMKHRHYMECKLNGYRLIEAFENPDRCHKSPLAGAAFFDKLRDSYVGKLQQTRAKVLVEVKEPFFSYPIQKKNISN</sequence>
<name>A0AAD9GJK9_BABDI</name>
<dbReference type="AlphaFoldDB" id="A0AAD9GJK9"/>
<evidence type="ECO:0000313" key="1">
    <source>
        <dbReference type="EMBL" id="KAK1939640.1"/>
    </source>
</evidence>
<keyword evidence="2" id="KW-1185">Reference proteome</keyword>
<dbReference type="EMBL" id="JAHBMH010000007">
    <property type="protein sequence ID" value="KAK1939640.1"/>
    <property type="molecule type" value="Genomic_DNA"/>
</dbReference>
<organism evidence="1 2">
    <name type="scientific">Babesia divergens</name>
    <dbReference type="NCBI Taxonomy" id="32595"/>
    <lineage>
        <taxon>Eukaryota</taxon>
        <taxon>Sar</taxon>
        <taxon>Alveolata</taxon>
        <taxon>Apicomplexa</taxon>
        <taxon>Aconoidasida</taxon>
        <taxon>Piroplasmida</taxon>
        <taxon>Babesiidae</taxon>
        <taxon>Babesia</taxon>
    </lineage>
</organism>
<evidence type="ECO:0000313" key="2">
    <source>
        <dbReference type="Proteomes" id="UP001195914"/>
    </source>
</evidence>
<reference evidence="1" key="2">
    <citation type="submission" date="2021-05" db="EMBL/GenBank/DDBJ databases">
        <authorList>
            <person name="Pain A."/>
        </authorList>
    </citation>
    <scope>NUCLEOTIDE SEQUENCE</scope>
    <source>
        <strain evidence="1">1802A</strain>
    </source>
</reference>
<comment type="caution">
    <text evidence="1">The sequence shown here is derived from an EMBL/GenBank/DDBJ whole genome shotgun (WGS) entry which is preliminary data.</text>
</comment>
<accession>A0AAD9GJK9</accession>
<dbReference type="Proteomes" id="UP001195914">
    <property type="component" value="Unassembled WGS sequence"/>
</dbReference>
<protein>
    <submittedName>
        <fullName evidence="1">Uncharacterized protein</fullName>
    </submittedName>
</protein>